<dbReference type="AlphaFoldDB" id="A0A8J4AAC7"/>
<comment type="subcellular location">
    <subcellularLocation>
        <location evidence="3">Cytoplasm</location>
    </subcellularLocation>
</comment>
<sequence>MAAPRPTTTLDLTRPARLTPGGVEGGSVVATRVRSWMVRRAGGTPVLTVLPYLLLAFLAAITVPVQHANGASPIVELVLAAALAGWMLWLFTLHPGWRDRPVVMAVFLAGVVAVTMVLVLRAPWFGFFTPAAYVYAYRLVRWPGQLVAVAAVAVVAGTAQAYAVPLDDAAGIATYAAIVVANALPMCGYAWLRQNLDRQDRQRRQALAEVRAANERLAASLADNAALHRALLDQAHQAGVAAERQRLAREIHDTMAQGLTGIVTQLQAAEQAADEPVRWRRHFAAATALARESLTEARRSVHELRPEPLETGRLSEALAEVAHRWSARSGIDAQVTTTGTVRPMGTDAEVALLRVAQEALANVAKHAGAGRVGVTLSYLAHEVALDVRDDGRGFDPTAPAARRTDGGFGLVAMRQRVEARAGELTVESEPGLGTTISARIPTAEEAG</sequence>
<dbReference type="PIRSF" id="PIRSF037434">
    <property type="entry name" value="STHK_ChrS"/>
    <property type="match status" value="1"/>
</dbReference>
<dbReference type="GO" id="GO:0016020">
    <property type="term" value="C:membrane"/>
    <property type="evidence" value="ECO:0007669"/>
    <property type="project" value="InterPro"/>
</dbReference>
<keyword evidence="6" id="KW-0004">4Fe-4S</keyword>
<dbReference type="SUPFAM" id="SSF55874">
    <property type="entry name" value="ATPase domain of HSP90 chaperone/DNA topoisomerase II/histidine kinase"/>
    <property type="match status" value="1"/>
</dbReference>
<comment type="caution">
    <text evidence="18">The sequence shown here is derived from an EMBL/GenBank/DDBJ whole genome shotgun (WGS) entry which is preliminary data.</text>
</comment>
<dbReference type="InterPro" id="IPR005467">
    <property type="entry name" value="His_kinase_dom"/>
</dbReference>
<evidence type="ECO:0000256" key="9">
    <source>
        <dbReference type="ARBA" id="ARBA00022723"/>
    </source>
</evidence>
<keyword evidence="13" id="KW-0411">Iron-sulfur</keyword>
<gene>
    <name evidence="18" type="ORF">NUM_24920</name>
</gene>
<dbReference type="GO" id="GO:0005737">
    <property type="term" value="C:cytoplasm"/>
    <property type="evidence" value="ECO:0007669"/>
    <property type="project" value="UniProtKB-SubCell"/>
</dbReference>
<feature type="transmembrane region" description="Helical" evidence="16">
    <location>
        <begin position="139"/>
        <end position="163"/>
    </location>
</feature>
<dbReference type="EC" id="2.7.13.3" evidence="4"/>
<dbReference type="GO" id="GO:0046983">
    <property type="term" value="F:protein dimerization activity"/>
    <property type="evidence" value="ECO:0007669"/>
    <property type="project" value="InterPro"/>
</dbReference>
<dbReference type="EMBL" id="BOPO01000039">
    <property type="protein sequence ID" value="GIL27238.1"/>
    <property type="molecule type" value="Genomic_DNA"/>
</dbReference>
<evidence type="ECO:0000256" key="10">
    <source>
        <dbReference type="ARBA" id="ARBA00022777"/>
    </source>
</evidence>
<dbReference type="InterPro" id="IPR050482">
    <property type="entry name" value="Sensor_HK_TwoCompSys"/>
</dbReference>
<dbReference type="PANTHER" id="PTHR24421">
    <property type="entry name" value="NITRATE/NITRITE SENSOR PROTEIN NARX-RELATED"/>
    <property type="match status" value="1"/>
</dbReference>
<protein>
    <recommendedName>
        <fullName evidence="5">Oxygen sensor histidine kinase NreB</fullName>
        <ecNumber evidence="4">2.7.13.3</ecNumber>
    </recommendedName>
    <alternativeName>
        <fullName evidence="15">Nitrogen regulation protein B</fullName>
    </alternativeName>
</protein>
<evidence type="ECO:0000259" key="17">
    <source>
        <dbReference type="PROSITE" id="PS50109"/>
    </source>
</evidence>
<evidence type="ECO:0000256" key="5">
    <source>
        <dbReference type="ARBA" id="ARBA00017322"/>
    </source>
</evidence>
<dbReference type="Pfam" id="PF02518">
    <property type="entry name" value="HATPase_c"/>
    <property type="match status" value="1"/>
</dbReference>
<keyword evidence="9" id="KW-0479">Metal-binding</keyword>
<evidence type="ECO:0000256" key="15">
    <source>
        <dbReference type="ARBA" id="ARBA00030800"/>
    </source>
</evidence>
<evidence type="ECO:0000313" key="19">
    <source>
        <dbReference type="Proteomes" id="UP000614996"/>
    </source>
</evidence>
<evidence type="ECO:0000256" key="4">
    <source>
        <dbReference type="ARBA" id="ARBA00012438"/>
    </source>
</evidence>
<keyword evidence="10" id="KW-0418">Kinase</keyword>
<evidence type="ECO:0000256" key="7">
    <source>
        <dbReference type="ARBA" id="ARBA00022490"/>
    </source>
</evidence>
<evidence type="ECO:0000256" key="14">
    <source>
        <dbReference type="ARBA" id="ARBA00024827"/>
    </source>
</evidence>
<dbReference type="GO" id="GO:0046872">
    <property type="term" value="F:metal ion binding"/>
    <property type="evidence" value="ECO:0007669"/>
    <property type="project" value="UniProtKB-KW"/>
</dbReference>
<keyword evidence="7" id="KW-0963">Cytoplasm</keyword>
<reference evidence="19" key="1">
    <citation type="journal article" date="2021" name="Int. J. Syst. Evol. Microbiol.">
        <title>Actinocatenispora comari sp. nov., an endophytic actinomycete isolated from aerial parts of Comarum salesowianum.</title>
        <authorList>
            <person name="Oyunbileg N."/>
            <person name="Iizaka Y."/>
            <person name="Hamada M."/>
            <person name="Davaapurev B.O."/>
            <person name="Fukumoto A."/>
            <person name="Tsetseg B."/>
            <person name="Kato F."/>
            <person name="Tamura T."/>
            <person name="Batkhuu J."/>
            <person name="Anzai Y."/>
        </authorList>
    </citation>
    <scope>NUCLEOTIDE SEQUENCE [LARGE SCALE GENOMIC DNA]</scope>
    <source>
        <strain evidence="19">NUM-2625</strain>
    </source>
</reference>
<feature type="transmembrane region" description="Helical" evidence="16">
    <location>
        <begin position="169"/>
        <end position="192"/>
    </location>
</feature>
<dbReference type="PRINTS" id="PR00344">
    <property type="entry name" value="BCTRLSENSOR"/>
</dbReference>
<evidence type="ECO:0000256" key="2">
    <source>
        <dbReference type="ARBA" id="ARBA00001966"/>
    </source>
</evidence>
<dbReference type="Proteomes" id="UP000614996">
    <property type="component" value="Unassembled WGS sequence"/>
</dbReference>
<dbReference type="SMART" id="SM00387">
    <property type="entry name" value="HATPase_c"/>
    <property type="match status" value="1"/>
</dbReference>
<feature type="domain" description="Histidine kinase" evidence="17">
    <location>
        <begin position="352"/>
        <end position="444"/>
    </location>
</feature>
<dbReference type="Gene3D" id="1.20.5.1930">
    <property type="match status" value="1"/>
</dbReference>
<dbReference type="Pfam" id="PF07730">
    <property type="entry name" value="HisKA_3"/>
    <property type="match status" value="1"/>
</dbReference>
<comment type="function">
    <text evidence="14">Member of the two-component regulatory system NreB/NreC involved in the control of dissimilatory nitrate/nitrite reduction in response to oxygen. NreB functions as a direct oxygen sensor histidine kinase which is autophosphorylated, in the absence of oxygen, probably at the conserved histidine residue, and transfers its phosphate group probably to a conserved aspartate residue of NreC. NreB/NreC activates the expression of the nitrate (narGHJI) and nitrite (nir) reductase operons, as well as the putative nitrate transporter gene narT.</text>
</comment>
<accession>A0A8J4AAC7</accession>
<evidence type="ECO:0000256" key="13">
    <source>
        <dbReference type="ARBA" id="ARBA00023014"/>
    </source>
</evidence>
<keyword evidence="11" id="KW-0408">Iron</keyword>
<dbReference type="InterPro" id="IPR011712">
    <property type="entry name" value="Sig_transdc_His_kin_sub3_dim/P"/>
</dbReference>
<keyword evidence="19" id="KW-1185">Reference proteome</keyword>
<dbReference type="PROSITE" id="PS50109">
    <property type="entry name" value="HIS_KIN"/>
    <property type="match status" value="1"/>
</dbReference>
<evidence type="ECO:0000256" key="16">
    <source>
        <dbReference type="SAM" id="Phobius"/>
    </source>
</evidence>
<feature type="transmembrane region" description="Helical" evidence="16">
    <location>
        <begin position="46"/>
        <end position="65"/>
    </location>
</feature>
<evidence type="ECO:0000256" key="11">
    <source>
        <dbReference type="ARBA" id="ARBA00023004"/>
    </source>
</evidence>
<dbReference type="PANTHER" id="PTHR24421:SF62">
    <property type="entry name" value="SENSORY TRANSDUCTION HISTIDINE KINASE"/>
    <property type="match status" value="1"/>
</dbReference>
<dbReference type="Gene3D" id="3.30.565.10">
    <property type="entry name" value="Histidine kinase-like ATPase, C-terminal domain"/>
    <property type="match status" value="1"/>
</dbReference>
<comment type="catalytic activity">
    <reaction evidence="1">
        <text>ATP + protein L-histidine = ADP + protein N-phospho-L-histidine.</text>
        <dbReference type="EC" id="2.7.13.3"/>
    </reaction>
</comment>
<evidence type="ECO:0000256" key="3">
    <source>
        <dbReference type="ARBA" id="ARBA00004496"/>
    </source>
</evidence>
<keyword evidence="16" id="KW-0472">Membrane</keyword>
<evidence type="ECO:0000256" key="6">
    <source>
        <dbReference type="ARBA" id="ARBA00022485"/>
    </source>
</evidence>
<evidence type="ECO:0000256" key="1">
    <source>
        <dbReference type="ARBA" id="ARBA00000085"/>
    </source>
</evidence>
<name>A0A8J4AAC7_9ACTN</name>
<dbReference type="InterPro" id="IPR003594">
    <property type="entry name" value="HATPase_dom"/>
</dbReference>
<evidence type="ECO:0000256" key="12">
    <source>
        <dbReference type="ARBA" id="ARBA00023012"/>
    </source>
</evidence>
<evidence type="ECO:0000313" key="18">
    <source>
        <dbReference type="EMBL" id="GIL27238.1"/>
    </source>
</evidence>
<dbReference type="GO" id="GO:0000155">
    <property type="term" value="F:phosphorelay sensor kinase activity"/>
    <property type="evidence" value="ECO:0007669"/>
    <property type="project" value="InterPro"/>
</dbReference>
<organism evidence="18 19">
    <name type="scientific">Actinocatenispora comari</name>
    <dbReference type="NCBI Taxonomy" id="2807577"/>
    <lineage>
        <taxon>Bacteria</taxon>
        <taxon>Bacillati</taxon>
        <taxon>Actinomycetota</taxon>
        <taxon>Actinomycetes</taxon>
        <taxon>Micromonosporales</taxon>
        <taxon>Micromonosporaceae</taxon>
        <taxon>Actinocatenispora</taxon>
    </lineage>
</organism>
<feature type="transmembrane region" description="Helical" evidence="16">
    <location>
        <begin position="103"/>
        <end position="127"/>
    </location>
</feature>
<dbReference type="InterPro" id="IPR036890">
    <property type="entry name" value="HATPase_C_sf"/>
</dbReference>
<feature type="transmembrane region" description="Helical" evidence="16">
    <location>
        <begin position="77"/>
        <end position="97"/>
    </location>
</feature>
<dbReference type="CDD" id="cd16917">
    <property type="entry name" value="HATPase_UhpB-NarQ-NarX-like"/>
    <property type="match status" value="1"/>
</dbReference>
<keyword evidence="16" id="KW-1133">Transmembrane helix</keyword>
<comment type="cofactor">
    <cofactor evidence="2">
        <name>[4Fe-4S] cluster</name>
        <dbReference type="ChEBI" id="CHEBI:49883"/>
    </cofactor>
</comment>
<dbReference type="InterPro" id="IPR017205">
    <property type="entry name" value="Sig_transdc_His_kinase_ChrS"/>
</dbReference>
<dbReference type="InterPro" id="IPR004358">
    <property type="entry name" value="Sig_transdc_His_kin-like_C"/>
</dbReference>
<keyword evidence="12" id="KW-0902">Two-component regulatory system</keyword>
<keyword evidence="16" id="KW-0812">Transmembrane</keyword>
<evidence type="ECO:0000256" key="8">
    <source>
        <dbReference type="ARBA" id="ARBA00022679"/>
    </source>
</evidence>
<dbReference type="GO" id="GO:0051539">
    <property type="term" value="F:4 iron, 4 sulfur cluster binding"/>
    <property type="evidence" value="ECO:0007669"/>
    <property type="project" value="UniProtKB-KW"/>
</dbReference>
<keyword evidence="8" id="KW-0808">Transferase</keyword>
<proteinExistence type="predicted"/>